<organism evidence="1 2">
    <name type="scientific">Pseudomonas phage phCDa</name>
    <dbReference type="NCBI Taxonomy" id="2268587"/>
    <lineage>
        <taxon>Viruses</taxon>
        <taxon>Duplodnaviria</taxon>
        <taxon>Heunggongvirae</taxon>
        <taxon>Uroviricota</taxon>
        <taxon>Caudoviricetes</taxon>
        <taxon>Schitoviridae</taxon>
        <taxon>Shizishanvirus</taxon>
        <taxon>Shizishanvirus phCDa</taxon>
    </lineage>
</organism>
<proteinExistence type="predicted"/>
<sequence>MATMLADFQIPMGEATEHVRDILLAGLVPMLRGSPGITKSAVIQEIADDMNLLLIDNRFAGFDPTDMNGFPGLDMEKGVARYYPLENFPLDTDELPINPKTGEKYAGWLVFCDELTSAPEMVQAASYKFFLDRMVGQRKLHPLAHIAAAGNHDDDQAVTVQMSTALISRLVNLSVTEDMEHWMHWAQKGNIRSLITSYLEWRPNAFYTFDNKNPDQPFACPRSWTFVNKLLDVWGGNPKGKLPVIAGCVNAIAHEFIAFAGMRVDLPKKADVLANPKTAKVPSPFEPGPLYALTGALGDWFDKDNAVVMMEYIERIPAEFQIVTMRNITRRQGMAVLGNPAVSAWMKANAKDFTG</sequence>
<keyword evidence="2" id="KW-1185">Reference proteome</keyword>
<evidence type="ECO:0000313" key="1">
    <source>
        <dbReference type="EMBL" id="AXC36517.1"/>
    </source>
</evidence>
<gene>
    <name evidence="1" type="ORF">phCDa_73</name>
</gene>
<name>A0A2Z5H9X8_9CAUD</name>
<dbReference type="Gene3D" id="3.40.50.300">
    <property type="entry name" value="P-loop containing nucleotide triphosphate hydrolases"/>
    <property type="match status" value="1"/>
</dbReference>
<dbReference type="Proteomes" id="UP000252224">
    <property type="component" value="Segment"/>
</dbReference>
<accession>A0A2Z5H9X8</accession>
<evidence type="ECO:0000313" key="2">
    <source>
        <dbReference type="Proteomes" id="UP000252224"/>
    </source>
</evidence>
<dbReference type="EMBL" id="MH382836">
    <property type="protein sequence ID" value="AXC36517.1"/>
    <property type="molecule type" value="Genomic_DNA"/>
</dbReference>
<dbReference type="InterPro" id="IPR027417">
    <property type="entry name" value="P-loop_NTPase"/>
</dbReference>
<protein>
    <submittedName>
        <fullName evidence="1">ATPase</fullName>
    </submittedName>
</protein>
<reference evidence="1 2" key="1">
    <citation type="submission" date="2018-05" db="EMBL/GenBank/DDBJ databases">
        <title>Genomic characterization of a novel Pseudomonas phage phCDa.</title>
        <authorList>
            <person name="Chen C."/>
            <person name="Lu D."/>
            <person name="Wang J."/>
            <person name="Fu R."/>
        </authorList>
    </citation>
    <scope>NUCLEOTIDE SEQUENCE [LARGE SCALE GENOMIC DNA]</scope>
</reference>